<dbReference type="PATRIC" id="fig|157687.3.peg.250"/>
<evidence type="ECO:0000313" key="6">
    <source>
        <dbReference type="EMBL" id="KXB69750.1"/>
    </source>
</evidence>
<evidence type="ECO:0000256" key="1">
    <source>
        <dbReference type="ARBA" id="ARBA00023125"/>
    </source>
</evidence>
<keyword evidence="1 2" id="KW-0238">DNA-binding</keyword>
<dbReference type="EMBL" id="AP019835">
    <property type="protein sequence ID" value="BBM49390.1"/>
    <property type="molecule type" value="Genomic_DNA"/>
</dbReference>
<dbReference type="Proteomes" id="UP000070483">
    <property type="component" value="Unassembled WGS sequence"/>
</dbReference>
<protein>
    <submittedName>
        <fullName evidence="4">TetR family transcriptional regulator</fullName>
    </submittedName>
    <submittedName>
        <fullName evidence="6">Transcriptional regulator, TetR family</fullName>
    </submittedName>
</protein>
<dbReference type="GO" id="GO:0003677">
    <property type="term" value="F:DNA binding"/>
    <property type="evidence" value="ECO:0007669"/>
    <property type="project" value="UniProtKB-UniRule"/>
</dbReference>
<dbReference type="SUPFAM" id="SSF46689">
    <property type="entry name" value="Homeodomain-like"/>
    <property type="match status" value="1"/>
</dbReference>
<reference evidence="7" key="1">
    <citation type="submission" date="2016-01" db="EMBL/GenBank/DDBJ databases">
        <authorList>
            <person name="Mitreva M."/>
            <person name="Pepin K.H."/>
            <person name="Mihindukulasuriya K.A."/>
            <person name="Fulton R."/>
            <person name="Fronick C."/>
            <person name="O'Laughlin M."/>
            <person name="Miner T."/>
            <person name="Herter B."/>
            <person name="Rosa B.A."/>
            <person name="Cordes M."/>
            <person name="Tomlinson C."/>
            <person name="Wollam A."/>
            <person name="Palsikar V.B."/>
            <person name="Mardis E.R."/>
            <person name="Wilson R.K."/>
        </authorList>
    </citation>
    <scope>NUCLEOTIDE SEQUENCE [LARGE SCALE GENOMIC DNA]</scope>
    <source>
        <strain evidence="7">KA00185</strain>
    </source>
</reference>
<evidence type="ECO:0000313" key="4">
    <source>
        <dbReference type="EMBL" id="BBM47154.1"/>
    </source>
</evidence>
<dbReference type="EMBL" id="LSDD01000015">
    <property type="protein sequence ID" value="KXB69750.1"/>
    <property type="molecule type" value="Genomic_DNA"/>
</dbReference>
<gene>
    <name evidence="6" type="ORF">HMPREF3180_00248</name>
    <name evidence="4" type="ORF">JMUB3933_0654</name>
    <name evidence="5" type="ORF">JMUB3934_0685</name>
</gene>
<dbReference type="InterPro" id="IPR009057">
    <property type="entry name" value="Homeodomain-like_sf"/>
</dbReference>
<dbReference type="GeneID" id="84804006"/>
<evidence type="ECO:0000313" key="8">
    <source>
        <dbReference type="Proteomes" id="UP000321397"/>
    </source>
</evidence>
<evidence type="ECO:0000313" key="9">
    <source>
        <dbReference type="Proteomes" id="UP000321501"/>
    </source>
</evidence>
<dbReference type="Proteomes" id="UP000321397">
    <property type="component" value="Chromosome"/>
</dbReference>
<keyword evidence="7" id="KW-1185">Reference proteome</keyword>
<feature type="DNA-binding region" description="H-T-H motif" evidence="2">
    <location>
        <begin position="28"/>
        <end position="47"/>
    </location>
</feature>
<dbReference type="Proteomes" id="UP000321501">
    <property type="component" value="Chromosome"/>
</dbReference>
<dbReference type="AlphaFoldDB" id="A0A134AQ74"/>
<dbReference type="Gene3D" id="1.10.357.10">
    <property type="entry name" value="Tetracycline Repressor, domain 2"/>
    <property type="match status" value="1"/>
</dbReference>
<accession>A0A134AQ74</accession>
<dbReference type="RefSeq" id="WP_018499207.1">
    <property type="nucleotide sequence ID" value="NZ_AP019829.2"/>
</dbReference>
<reference evidence="5 9" key="4">
    <citation type="submission" date="2019-07" db="EMBL/GenBank/DDBJ databases">
        <title>Complete Genome Sequence of Leptotrichia wadei Strain JMUB3934.</title>
        <authorList>
            <person name="Watanabe S."/>
            <person name="Cui L."/>
        </authorList>
    </citation>
    <scope>NUCLEOTIDE SEQUENCE [LARGE SCALE GENOMIC DNA]</scope>
    <source>
        <strain evidence="5 9">JMUB3934</strain>
    </source>
</reference>
<feature type="domain" description="HTH tetR-type" evidence="3">
    <location>
        <begin position="5"/>
        <end position="65"/>
    </location>
</feature>
<dbReference type="PROSITE" id="PS50977">
    <property type="entry name" value="HTH_TETR_2"/>
    <property type="match status" value="1"/>
</dbReference>
<evidence type="ECO:0000313" key="7">
    <source>
        <dbReference type="Proteomes" id="UP000070483"/>
    </source>
</evidence>
<dbReference type="STRING" id="157687.HMPREF3180_00248"/>
<dbReference type="EMBL" id="AP019834">
    <property type="protein sequence ID" value="BBM47154.1"/>
    <property type="molecule type" value="Genomic_DNA"/>
</dbReference>
<sequence>MPRLKFTKEIVVEAGYELMKKEGFQNVSVRKIANYLKCSTAPIYFNFRTVDELKEEIINMCKEKLKKYLYGDYSERKILSGAIGFVIFAREEKELFRTIFLDTTERFEKLYEMTLNELLTKENLHESFPALEKEEAKKVINKLWYFLFGYATMLCTRLDEDYRKNETDEVIENKISEIAKYFQMKI</sequence>
<reference evidence="6" key="2">
    <citation type="submission" date="2016-01" db="EMBL/GenBank/DDBJ databases">
        <authorList>
            <person name="Oliw E.H."/>
        </authorList>
    </citation>
    <scope>NUCLEOTIDE SEQUENCE [LARGE SCALE GENOMIC DNA]</scope>
    <source>
        <strain evidence="6">KA00185</strain>
    </source>
</reference>
<evidence type="ECO:0000256" key="2">
    <source>
        <dbReference type="PROSITE-ProRule" id="PRU00335"/>
    </source>
</evidence>
<reference evidence="4 8" key="3">
    <citation type="submission" date="2019-07" db="EMBL/GenBank/DDBJ databases">
        <title>Complete Genome Sequence of Leptotrichia wadei Strain JMUB3933.</title>
        <authorList>
            <person name="Watanabe S."/>
            <person name="Cui L."/>
        </authorList>
    </citation>
    <scope>NUCLEOTIDE SEQUENCE [LARGE SCALE GENOMIC DNA]</scope>
    <source>
        <strain evidence="4 8">JMUB3933</strain>
    </source>
</reference>
<dbReference type="OrthoDB" id="66596at2"/>
<dbReference type="Pfam" id="PF00440">
    <property type="entry name" value="TetR_N"/>
    <property type="match status" value="1"/>
</dbReference>
<evidence type="ECO:0000313" key="5">
    <source>
        <dbReference type="EMBL" id="BBM49390.1"/>
    </source>
</evidence>
<evidence type="ECO:0000259" key="3">
    <source>
        <dbReference type="PROSITE" id="PS50977"/>
    </source>
</evidence>
<name>A0A134AQ74_9FUSO</name>
<dbReference type="InterPro" id="IPR001647">
    <property type="entry name" value="HTH_TetR"/>
</dbReference>
<proteinExistence type="predicted"/>
<organism evidence="6 7">
    <name type="scientific">Leptotrichia wadei</name>
    <dbReference type="NCBI Taxonomy" id="157687"/>
    <lineage>
        <taxon>Bacteria</taxon>
        <taxon>Fusobacteriati</taxon>
        <taxon>Fusobacteriota</taxon>
        <taxon>Fusobacteriia</taxon>
        <taxon>Fusobacteriales</taxon>
        <taxon>Leptotrichiaceae</taxon>
        <taxon>Leptotrichia</taxon>
    </lineage>
</organism>